<dbReference type="SUPFAM" id="SSF46689">
    <property type="entry name" value="Homeodomain-like"/>
    <property type="match status" value="1"/>
</dbReference>
<keyword evidence="8 10" id="KW-0560">Oxidoreductase</keyword>
<dbReference type="Gene3D" id="3.30.40.100">
    <property type="match status" value="1"/>
</dbReference>
<dbReference type="SUPFAM" id="SSF54373">
    <property type="entry name" value="FAD-linked reductases, C-terminal domain"/>
    <property type="match status" value="1"/>
</dbReference>
<reference evidence="14" key="3">
    <citation type="submission" date="2023-05" db="EMBL/GenBank/DDBJ databases">
        <authorList>
            <person name="Smith C.H."/>
        </authorList>
    </citation>
    <scope>NUCLEOTIDE SEQUENCE</scope>
    <source>
        <strain evidence="14">CHS0354</strain>
        <tissue evidence="14">Mantle</tissue>
    </source>
</reference>
<dbReference type="PRINTS" id="PR00757">
    <property type="entry name" value="AMINEOXDASEF"/>
</dbReference>
<evidence type="ECO:0000256" key="4">
    <source>
        <dbReference type="ARBA" id="ARBA00022723"/>
    </source>
</evidence>
<comment type="cofactor">
    <cofactor evidence="1 10">
        <name>FAD</name>
        <dbReference type="ChEBI" id="CHEBI:57692"/>
    </cofactor>
</comment>
<evidence type="ECO:0000256" key="7">
    <source>
        <dbReference type="ARBA" id="ARBA00022833"/>
    </source>
</evidence>
<dbReference type="InterPro" id="IPR009057">
    <property type="entry name" value="Homeodomain-like_sf"/>
</dbReference>
<comment type="similarity">
    <text evidence="2 10">Belongs to the flavin monoamine oxidase family.</text>
</comment>
<reference evidence="14" key="2">
    <citation type="journal article" date="2021" name="Genome Biol. Evol.">
        <title>Developing a high-quality reference genome for a parasitic bivalve with doubly uniparental inheritance (Bivalvia: Unionida).</title>
        <authorList>
            <person name="Smith C.H."/>
        </authorList>
    </citation>
    <scope>NUCLEOTIDE SEQUENCE</scope>
    <source>
        <strain evidence="14">CHS0354</strain>
        <tissue evidence="14">Mantle</tissue>
    </source>
</reference>
<reference evidence="14" key="1">
    <citation type="journal article" date="2021" name="Genome Biol. Evol.">
        <title>A High-Quality Reference Genome for a Parasitic Bivalve with Doubly Uniparental Inheritance (Bivalvia: Unionida).</title>
        <authorList>
            <person name="Smith C.H."/>
        </authorList>
    </citation>
    <scope>NUCLEOTIDE SEQUENCE</scope>
    <source>
        <strain evidence="14">CHS0354</strain>
    </source>
</reference>
<feature type="binding site" evidence="9">
    <location>
        <position position="572"/>
    </location>
    <ligand>
        <name>FAD</name>
        <dbReference type="ChEBI" id="CHEBI:57692"/>
    </ligand>
</feature>
<keyword evidence="15" id="KW-1185">Reference proteome</keyword>
<feature type="binding site" evidence="9">
    <location>
        <position position="368"/>
    </location>
    <ligand>
        <name>FAD</name>
        <dbReference type="ChEBI" id="CHEBI:57692"/>
    </ligand>
</feature>
<keyword evidence="4" id="KW-0479">Metal-binding</keyword>
<evidence type="ECO:0000259" key="12">
    <source>
        <dbReference type="PROSITE" id="PS50934"/>
    </source>
</evidence>
<dbReference type="GO" id="GO:0008131">
    <property type="term" value="F:primary methylamine oxidase activity"/>
    <property type="evidence" value="ECO:0007669"/>
    <property type="project" value="UniProtKB-ARBA"/>
</dbReference>
<dbReference type="Gene3D" id="3.90.660.10">
    <property type="match status" value="1"/>
</dbReference>
<evidence type="ECO:0000256" key="11">
    <source>
        <dbReference type="SAM" id="MobiDB-lite"/>
    </source>
</evidence>
<dbReference type="Gene3D" id="1.10.10.10">
    <property type="entry name" value="Winged helix-like DNA-binding domain superfamily/Winged helix DNA-binding domain"/>
    <property type="match status" value="1"/>
</dbReference>
<dbReference type="PROSITE" id="PS51050">
    <property type="entry name" value="ZF_CW"/>
    <property type="match status" value="1"/>
</dbReference>
<evidence type="ECO:0000256" key="6">
    <source>
        <dbReference type="ARBA" id="ARBA00022827"/>
    </source>
</evidence>
<dbReference type="InterPro" id="IPR002937">
    <property type="entry name" value="Amino_oxidase"/>
</dbReference>
<organism evidence="14 15">
    <name type="scientific">Potamilus streckersoni</name>
    <dbReference type="NCBI Taxonomy" id="2493646"/>
    <lineage>
        <taxon>Eukaryota</taxon>
        <taxon>Metazoa</taxon>
        <taxon>Spiralia</taxon>
        <taxon>Lophotrochozoa</taxon>
        <taxon>Mollusca</taxon>
        <taxon>Bivalvia</taxon>
        <taxon>Autobranchia</taxon>
        <taxon>Heteroconchia</taxon>
        <taxon>Palaeoheterodonta</taxon>
        <taxon>Unionida</taxon>
        <taxon>Unionoidea</taxon>
        <taxon>Unionidae</taxon>
        <taxon>Ambleminae</taxon>
        <taxon>Lampsilini</taxon>
        <taxon>Potamilus</taxon>
    </lineage>
</organism>
<dbReference type="EMBL" id="JAEAOA010000307">
    <property type="protein sequence ID" value="KAK3584631.1"/>
    <property type="molecule type" value="Genomic_DNA"/>
</dbReference>
<evidence type="ECO:0000256" key="5">
    <source>
        <dbReference type="ARBA" id="ARBA00022771"/>
    </source>
</evidence>
<dbReference type="InterPro" id="IPR036388">
    <property type="entry name" value="WH-like_DNA-bd_sf"/>
</dbReference>
<dbReference type="Pfam" id="PF04433">
    <property type="entry name" value="SWIRM"/>
    <property type="match status" value="1"/>
</dbReference>
<evidence type="ECO:0000256" key="8">
    <source>
        <dbReference type="ARBA" id="ARBA00023002"/>
    </source>
</evidence>
<dbReference type="InterPro" id="IPR007526">
    <property type="entry name" value="SWIRM"/>
</dbReference>
<dbReference type="InterPro" id="IPR050281">
    <property type="entry name" value="Flavin_monoamine_oxidase"/>
</dbReference>
<keyword evidence="5" id="KW-0863">Zinc-finger</keyword>
<dbReference type="Pfam" id="PF01593">
    <property type="entry name" value="Amino_oxidase"/>
    <property type="match status" value="1"/>
</dbReference>
<evidence type="ECO:0000313" key="14">
    <source>
        <dbReference type="EMBL" id="KAK3584631.1"/>
    </source>
</evidence>
<evidence type="ECO:0000256" key="10">
    <source>
        <dbReference type="RuleBase" id="RU362067"/>
    </source>
</evidence>
<dbReference type="PANTHER" id="PTHR10742">
    <property type="entry name" value="FLAVIN MONOAMINE OXIDASE"/>
    <property type="match status" value="1"/>
</dbReference>
<dbReference type="GO" id="GO:0008270">
    <property type="term" value="F:zinc ion binding"/>
    <property type="evidence" value="ECO:0007669"/>
    <property type="project" value="UniProtKB-KW"/>
</dbReference>
<evidence type="ECO:0000256" key="3">
    <source>
        <dbReference type="ARBA" id="ARBA00022630"/>
    </source>
</evidence>
<dbReference type="SUPFAM" id="SSF51905">
    <property type="entry name" value="FAD/NAD(P)-binding domain"/>
    <property type="match status" value="1"/>
</dbReference>
<gene>
    <name evidence="14" type="ORF">CHS0354_003914</name>
</gene>
<dbReference type="Pfam" id="PF07496">
    <property type="entry name" value="zf-CW"/>
    <property type="match status" value="1"/>
</dbReference>
<keyword evidence="6 10" id="KW-0274">FAD</keyword>
<keyword evidence="7" id="KW-0862">Zinc</keyword>
<evidence type="ECO:0000256" key="1">
    <source>
        <dbReference type="ARBA" id="ARBA00001974"/>
    </source>
</evidence>
<dbReference type="InterPro" id="IPR001613">
    <property type="entry name" value="Flavin_amine_oxidase"/>
</dbReference>
<name>A0AAE0S3E2_9BIVA</name>
<evidence type="ECO:0000256" key="9">
    <source>
        <dbReference type="PIRSR" id="PIRSR601613-1"/>
    </source>
</evidence>
<dbReference type="GO" id="GO:0140682">
    <property type="term" value="F:FAD-dependent H3K4me/H3K4me3 demethylase activity"/>
    <property type="evidence" value="ECO:0007669"/>
    <property type="project" value="UniProtKB-ARBA"/>
</dbReference>
<dbReference type="InterPro" id="IPR036188">
    <property type="entry name" value="FAD/NAD-bd_sf"/>
</dbReference>
<feature type="compositionally biased region" description="Basic and acidic residues" evidence="11">
    <location>
        <begin position="1"/>
        <end position="18"/>
    </location>
</feature>
<dbReference type="PROSITE" id="PS50934">
    <property type="entry name" value="SWIRM"/>
    <property type="match status" value="1"/>
</dbReference>
<feature type="binding site" evidence="9">
    <location>
        <begin position="387"/>
        <end position="388"/>
    </location>
    <ligand>
        <name>FAD</name>
        <dbReference type="ChEBI" id="CHEBI:57692"/>
    </ligand>
</feature>
<dbReference type="Proteomes" id="UP001195483">
    <property type="component" value="Unassembled WGS sequence"/>
</dbReference>
<keyword evidence="3 10" id="KW-0285">Flavoprotein</keyword>
<dbReference type="Gene3D" id="3.50.50.60">
    <property type="entry name" value="FAD/NAD(P)-binding domain"/>
    <property type="match status" value="1"/>
</dbReference>
<feature type="region of interest" description="Disordered" evidence="11">
    <location>
        <begin position="1"/>
        <end position="43"/>
    </location>
</feature>
<dbReference type="EC" id="1.4.3.-" evidence="10"/>
<protein>
    <recommendedName>
        <fullName evidence="10">Amine oxidase</fullName>
        <ecNumber evidence="10">1.4.3.-</ecNumber>
    </recommendedName>
</protein>
<evidence type="ECO:0000313" key="15">
    <source>
        <dbReference type="Proteomes" id="UP001195483"/>
    </source>
</evidence>
<dbReference type="AlphaFoldDB" id="A0AAE0S3E2"/>
<feature type="domain" description="CW-type" evidence="13">
    <location>
        <begin position="128"/>
        <end position="185"/>
    </location>
</feature>
<accession>A0AAE0S3E2</accession>
<dbReference type="PANTHER" id="PTHR10742:SF410">
    <property type="entry name" value="LYSINE-SPECIFIC HISTONE DEMETHYLASE 2"/>
    <property type="match status" value="1"/>
</dbReference>
<proteinExistence type="inferred from homology"/>
<dbReference type="InterPro" id="IPR011124">
    <property type="entry name" value="Znf_CW"/>
</dbReference>
<evidence type="ECO:0000259" key="13">
    <source>
        <dbReference type="PROSITE" id="PS51050"/>
    </source>
</evidence>
<sequence length="805" mass="91675">MSKTDKQPQNDKAEDRTGRGVKRKGLLESDVDEMKNGSPEPTKQLRKCEKAGCPAKIPICFARSSARCTGSGYTSRWYHVTSGEHFCNECFDHFYRSHKEGYLEYIEWKRIWSLYGKTDASIKNYMSDQLLGYWLQCKKCKKWRQLGRDTKMTKDFVESFVCGSTMKNKFLSKDEACENPEDCRVEWTRDSLFPSLIVVPPLFRNSISGPYLTGYYPDGVGLTPSDIDLHVHPKGVVEVAQYLQPFDIPDKPRRAMAHPPDIMTEDEDDEFPDFAKLPQIYLAIRNIVATLWNLNIKEWLTKELCVPYLICRGITRIWCLENLDRILWFLTRKGFINCGLISVPSKPAFIPTIPDIQHPVIVIGAGASGLAAARQLANFGIKSTVLEARLRVGGRVWDDESLGTCVGRGAQIVTGCINNPIILMCKQTGIEFHELGDNCTIIDNNGEVVDPAMERRMDFHFNAMLDIIAEWRKNKDLPQDTNLLEKYREMHQQFLDESQLKFTKKEEQLIEFHIANLEYACGTTLNQMSAISWDQNEEYPQFAGPHILMKDGYTQLLDKMAEGVHFVTNMEVTSIDYSTDDHILVRCLSGSEMKASRVLVTVPLALLKKKCISFTPKLPPWKEETISKLGTGHVEKIALRFKKKFWRDSGITSNMFGHVPEEGGTRGLFSVFYDLSSSQEDKEMECVLVSHVTGEAVNIIQNKSDEEIVEMCIKVLKSLFPNQTIPSPEKYFVTRWSTDKYTQMSYSYLPPGTDGNNYDIMAEDIDRKVFFAGEATHRQFPQSVTGAFLSGIREAEKIFLSLLEA</sequence>
<feature type="domain" description="SWIRM" evidence="12">
    <location>
        <begin position="237"/>
        <end position="347"/>
    </location>
</feature>
<evidence type="ECO:0000256" key="2">
    <source>
        <dbReference type="ARBA" id="ARBA00005995"/>
    </source>
</evidence>
<comment type="caution">
    <text evidence="14">The sequence shown here is derived from an EMBL/GenBank/DDBJ whole genome shotgun (WGS) entry which is preliminary data.</text>
</comment>